<keyword evidence="2" id="KW-1185">Reference proteome</keyword>
<evidence type="ECO:0000313" key="1">
    <source>
        <dbReference type="EMBL" id="GMI50403.1"/>
    </source>
</evidence>
<dbReference type="EMBL" id="BRYB01006503">
    <property type="protein sequence ID" value="GMI50403.1"/>
    <property type="molecule type" value="Genomic_DNA"/>
</dbReference>
<dbReference type="Gene3D" id="3.90.70.80">
    <property type="match status" value="1"/>
</dbReference>
<organism evidence="1 2">
    <name type="scientific">Tetraparma gracilis</name>
    <dbReference type="NCBI Taxonomy" id="2962635"/>
    <lineage>
        <taxon>Eukaryota</taxon>
        <taxon>Sar</taxon>
        <taxon>Stramenopiles</taxon>
        <taxon>Ochrophyta</taxon>
        <taxon>Bolidophyceae</taxon>
        <taxon>Parmales</taxon>
        <taxon>Triparmaceae</taxon>
        <taxon>Tetraparma</taxon>
    </lineage>
</organism>
<dbReference type="Proteomes" id="UP001165060">
    <property type="component" value="Unassembled WGS sequence"/>
</dbReference>
<evidence type="ECO:0000313" key="2">
    <source>
        <dbReference type="Proteomes" id="UP001165060"/>
    </source>
</evidence>
<sequence length="145" mass="15362">MSRLPALRASLHPSLTISHAPANGDCLFSCLSLAFPPHTVASLRRLVSEAIDEEQLALFTVAHEAGVEGYEFMKASGGVPPSLARVRAAWLVTGAGPRARYVVWGEQFALQVLATELRVRLLVYDEQAPAACRCLAVHPSGGGGG</sequence>
<name>A0ABQ6N9S0_9STRA</name>
<comment type="caution">
    <text evidence="1">The sequence shown here is derived from an EMBL/GenBank/DDBJ whole genome shotgun (WGS) entry which is preliminary data.</text>
</comment>
<proteinExistence type="predicted"/>
<accession>A0ABQ6N9S0</accession>
<evidence type="ECO:0008006" key="3">
    <source>
        <dbReference type="Google" id="ProtNLM"/>
    </source>
</evidence>
<protein>
    <recommendedName>
        <fullName evidence="3">OTU domain-containing protein</fullName>
    </recommendedName>
</protein>
<reference evidence="1 2" key="1">
    <citation type="journal article" date="2023" name="Commun. Biol.">
        <title>Genome analysis of Parmales, the sister group of diatoms, reveals the evolutionary specialization of diatoms from phago-mixotrophs to photoautotrophs.</title>
        <authorList>
            <person name="Ban H."/>
            <person name="Sato S."/>
            <person name="Yoshikawa S."/>
            <person name="Yamada K."/>
            <person name="Nakamura Y."/>
            <person name="Ichinomiya M."/>
            <person name="Sato N."/>
            <person name="Blanc-Mathieu R."/>
            <person name="Endo H."/>
            <person name="Kuwata A."/>
            <person name="Ogata H."/>
        </authorList>
    </citation>
    <scope>NUCLEOTIDE SEQUENCE [LARGE SCALE GENOMIC DNA]</scope>
</reference>
<gene>
    <name evidence="1" type="ORF">TeGR_g12810</name>
</gene>
<feature type="non-terminal residue" evidence="1">
    <location>
        <position position="145"/>
    </location>
</feature>